<dbReference type="GO" id="GO:0016567">
    <property type="term" value="P:protein ubiquitination"/>
    <property type="evidence" value="ECO:0007669"/>
    <property type="project" value="InterPro"/>
</dbReference>
<organism evidence="3 4">
    <name type="scientific">Digitaria exilis</name>
    <dbReference type="NCBI Taxonomy" id="1010633"/>
    <lineage>
        <taxon>Eukaryota</taxon>
        <taxon>Viridiplantae</taxon>
        <taxon>Streptophyta</taxon>
        <taxon>Embryophyta</taxon>
        <taxon>Tracheophyta</taxon>
        <taxon>Spermatophyta</taxon>
        <taxon>Magnoliopsida</taxon>
        <taxon>Liliopsida</taxon>
        <taxon>Poales</taxon>
        <taxon>Poaceae</taxon>
        <taxon>PACMAD clade</taxon>
        <taxon>Panicoideae</taxon>
        <taxon>Panicodae</taxon>
        <taxon>Paniceae</taxon>
        <taxon>Anthephorinae</taxon>
        <taxon>Digitaria</taxon>
    </lineage>
</organism>
<accession>A0A835B8G8</accession>
<evidence type="ECO:0000313" key="3">
    <source>
        <dbReference type="EMBL" id="KAF8692007.1"/>
    </source>
</evidence>
<evidence type="ECO:0000313" key="4">
    <source>
        <dbReference type="Proteomes" id="UP000636709"/>
    </source>
</evidence>
<dbReference type="PANTHER" id="PTHR26379:SF187">
    <property type="entry name" value="OS07G0655300 PROTEIN"/>
    <property type="match status" value="1"/>
</dbReference>
<sequence length="99" mass="11243">MIKDTIWHLLAAADRYAVDRQKMMCQSILSKNLSMENVATALALADQHNCDKLKEVCIELNMMDDMNALVSTQGYANLKRACPSVFADILERTSRHRKN</sequence>
<dbReference type="Pfam" id="PF24570">
    <property type="entry name" value="BACK_BPM_SPOP"/>
    <property type="match status" value="1"/>
</dbReference>
<dbReference type="InterPro" id="IPR056423">
    <property type="entry name" value="BACK_BPM_SPOP"/>
</dbReference>
<name>A0A835B8G8_9POAL</name>
<comment type="caution">
    <text evidence="3">The sequence shown here is derived from an EMBL/GenBank/DDBJ whole genome shotgun (WGS) entry which is preliminary data.</text>
</comment>
<reference evidence="3" key="1">
    <citation type="submission" date="2020-07" db="EMBL/GenBank/DDBJ databases">
        <title>Genome sequence and genetic diversity analysis of an under-domesticated orphan crop, white fonio (Digitaria exilis).</title>
        <authorList>
            <person name="Bennetzen J.L."/>
            <person name="Chen S."/>
            <person name="Ma X."/>
            <person name="Wang X."/>
            <person name="Yssel A.E.J."/>
            <person name="Chaluvadi S.R."/>
            <person name="Johnson M."/>
            <person name="Gangashetty P."/>
            <person name="Hamidou F."/>
            <person name="Sanogo M.D."/>
            <person name="Zwaenepoel A."/>
            <person name="Wallace J."/>
            <person name="Van De Peer Y."/>
            <person name="Van Deynze A."/>
        </authorList>
    </citation>
    <scope>NUCLEOTIDE SEQUENCE</scope>
    <source>
        <tissue evidence="3">Leaves</tissue>
    </source>
</reference>
<evidence type="ECO:0000259" key="2">
    <source>
        <dbReference type="Pfam" id="PF24570"/>
    </source>
</evidence>
<dbReference type="AlphaFoldDB" id="A0A835B8G8"/>
<dbReference type="InterPro" id="IPR045005">
    <property type="entry name" value="BPM1-6"/>
</dbReference>
<dbReference type="EMBL" id="JACEFO010001953">
    <property type="protein sequence ID" value="KAF8692007.1"/>
    <property type="molecule type" value="Genomic_DNA"/>
</dbReference>
<dbReference type="OrthoDB" id="676278at2759"/>
<comment type="similarity">
    <text evidence="1">Belongs to the Tdpoz family.</text>
</comment>
<dbReference type="Proteomes" id="UP000636709">
    <property type="component" value="Unassembled WGS sequence"/>
</dbReference>
<evidence type="ECO:0000256" key="1">
    <source>
        <dbReference type="ARBA" id="ARBA00010846"/>
    </source>
</evidence>
<dbReference type="PANTHER" id="PTHR26379">
    <property type="entry name" value="BTB/POZ AND MATH DOMAIN-CONTAINING PROTEIN 1"/>
    <property type="match status" value="1"/>
</dbReference>
<protein>
    <recommendedName>
        <fullName evidence="2">BPM/SPOP BACK domain-containing protein</fullName>
    </recommendedName>
</protein>
<keyword evidence="4" id="KW-1185">Reference proteome</keyword>
<gene>
    <name evidence="3" type="ORF">HU200_039954</name>
</gene>
<feature type="domain" description="BPM/SPOP BACK" evidence="2">
    <location>
        <begin position="37"/>
        <end position="90"/>
    </location>
</feature>
<proteinExistence type="inferred from homology"/>
<dbReference type="Gene3D" id="1.25.40.420">
    <property type="match status" value="1"/>
</dbReference>